<comment type="caution">
    <text evidence="15">The sequence shown here is derived from an EMBL/GenBank/DDBJ whole genome shotgun (WGS) entry which is preliminary data.</text>
</comment>
<dbReference type="EMBL" id="JBGMEK010000003">
    <property type="protein sequence ID" value="MFA0809887.1"/>
    <property type="molecule type" value="Genomic_DNA"/>
</dbReference>
<evidence type="ECO:0000256" key="11">
    <source>
        <dbReference type="ARBA" id="ARBA00023136"/>
    </source>
</evidence>
<dbReference type="Proteomes" id="UP001569428">
    <property type="component" value="Unassembled WGS sequence"/>
</dbReference>
<dbReference type="PANTHER" id="PTHR33446:SF8">
    <property type="entry name" value="PROTEIN TONB"/>
    <property type="match status" value="1"/>
</dbReference>
<dbReference type="PRINTS" id="PR01374">
    <property type="entry name" value="TONBPROTEIN"/>
</dbReference>
<comment type="function">
    <text evidence="13">Interacts with outer membrane receptor proteins that carry out high-affinity binding and energy dependent uptake into the periplasmic space of specific substrates. It could act to transduce energy from the cytoplasmic membrane to specific energy-requiring processes in the outer membrane, resulting in the release into the periplasm of ligands bound by these outer membrane proteins.</text>
</comment>
<dbReference type="Gene3D" id="3.30.1150.10">
    <property type="match status" value="1"/>
</dbReference>
<protein>
    <recommendedName>
        <fullName evidence="3 13">Protein TonB</fullName>
    </recommendedName>
</protein>
<dbReference type="Pfam" id="PF03544">
    <property type="entry name" value="TonB_C"/>
    <property type="match status" value="1"/>
</dbReference>
<dbReference type="PROSITE" id="PS52015">
    <property type="entry name" value="TONB_CTD"/>
    <property type="match status" value="1"/>
</dbReference>
<keyword evidence="10 13" id="KW-1133">Transmembrane helix</keyword>
<keyword evidence="4 13" id="KW-0813">Transport</keyword>
<gene>
    <name evidence="15" type="ORF">ACCI49_03055</name>
</gene>
<evidence type="ECO:0000256" key="10">
    <source>
        <dbReference type="ARBA" id="ARBA00022989"/>
    </source>
</evidence>
<keyword evidence="6 13" id="KW-0997">Cell inner membrane</keyword>
<evidence type="ECO:0000256" key="3">
    <source>
        <dbReference type="ARBA" id="ARBA00022362"/>
    </source>
</evidence>
<comment type="similarity">
    <text evidence="2 13">Belongs to the TonB family.</text>
</comment>
<keyword evidence="8" id="KW-0677">Repeat</keyword>
<evidence type="ECO:0000256" key="5">
    <source>
        <dbReference type="ARBA" id="ARBA00022475"/>
    </source>
</evidence>
<name>A0ABV4NUZ5_9GAMM</name>
<evidence type="ECO:0000256" key="4">
    <source>
        <dbReference type="ARBA" id="ARBA00022448"/>
    </source>
</evidence>
<accession>A0ABV4NUZ5</accession>
<evidence type="ECO:0000313" key="16">
    <source>
        <dbReference type="Proteomes" id="UP001569428"/>
    </source>
</evidence>
<organism evidence="15 16">
    <name type="scientific">Microbulbifer epialgicus</name>
    <dbReference type="NCBI Taxonomy" id="393907"/>
    <lineage>
        <taxon>Bacteria</taxon>
        <taxon>Pseudomonadati</taxon>
        <taxon>Pseudomonadota</taxon>
        <taxon>Gammaproteobacteria</taxon>
        <taxon>Cellvibrionales</taxon>
        <taxon>Microbulbiferaceae</taxon>
        <taxon>Microbulbifer</taxon>
    </lineage>
</organism>
<evidence type="ECO:0000256" key="1">
    <source>
        <dbReference type="ARBA" id="ARBA00004383"/>
    </source>
</evidence>
<dbReference type="PANTHER" id="PTHR33446">
    <property type="entry name" value="PROTEIN TONB-RELATED"/>
    <property type="match status" value="1"/>
</dbReference>
<dbReference type="NCBIfam" id="TIGR01352">
    <property type="entry name" value="tonB_Cterm"/>
    <property type="match status" value="1"/>
</dbReference>
<feature type="domain" description="TonB C-terminal" evidence="14">
    <location>
        <begin position="117"/>
        <end position="214"/>
    </location>
</feature>
<comment type="subcellular location">
    <subcellularLocation>
        <location evidence="1 13">Cell inner membrane</location>
        <topology evidence="1 13">Single-pass membrane protein</topology>
        <orientation evidence="1 13">Periplasmic side</orientation>
    </subcellularLocation>
</comment>
<evidence type="ECO:0000256" key="8">
    <source>
        <dbReference type="ARBA" id="ARBA00022737"/>
    </source>
</evidence>
<keyword evidence="5 13" id="KW-1003">Cell membrane</keyword>
<evidence type="ECO:0000259" key="14">
    <source>
        <dbReference type="PROSITE" id="PS52015"/>
    </source>
</evidence>
<keyword evidence="7 13" id="KW-0812">Transmembrane</keyword>
<dbReference type="InterPro" id="IPR006260">
    <property type="entry name" value="TonB/TolA_C"/>
</dbReference>
<dbReference type="InterPro" id="IPR037682">
    <property type="entry name" value="TonB_C"/>
</dbReference>
<keyword evidence="9 13" id="KW-0653">Protein transport</keyword>
<dbReference type="InterPro" id="IPR003538">
    <property type="entry name" value="TonB"/>
</dbReference>
<dbReference type="SUPFAM" id="SSF74653">
    <property type="entry name" value="TolA/TonB C-terminal domain"/>
    <property type="match status" value="1"/>
</dbReference>
<evidence type="ECO:0000256" key="6">
    <source>
        <dbReference type="ARBA" id="ARBA00022519"/>
    </source>
</evidence>
<proteinExistence type="inferred from homology"/>
<evidence type="ECO:0000256" key="7">
    <source>
        <dbReference type="ARBA" id="ARBA00022692"/>
    </source>
</evidence>
<evidence type="ECO:0000256" key="12">
    <source>
        <dbReference type="ARBA" id="ARBA00025849"/>
    </source>
</evidence>
<keyword evidence="16" id="KW-1185">Reference proteome</keyword>
<dbReference type="InterPro" id="IPR051045">
    <property type="entry name" value="TonB-dependent_transducer"/>
</dbReference>
<evidence type="ECO:0000256" key="13">
    <source>
        <dbReference type="RuleBase" id="RU362123"/>
    </source>
</evidence>
<feature type="transmembrane region" description="Helical" evidence="13">
    <location>
        <begin position="21"/>
        <end position="45"/>
    </location>
</feature>
<evidence type="ECO:0000313" key="15">
    <source>
        <dbReference type="EMBL" id="MFA0809887.1"/>
    </source>
</evidence>
<keyword evidence="13" id="KW-0735">Signal-anchor</keyword>
<reference evidence="15 16" key="1">
    <citation type="submission" date="2024-08" db="EMBL/GenBank/DDBJ databases">
        <authorList>
            <person name="Ishaq N."/>
        </authorList>
    </citation>
    <scope>NUCLEOTIDE SEQUENCE [LARGE SCALE GENOMIC DNA]</scope>
    <source>
        <strain evidence="15 16">DSM 18651</strain>
    </source>
</reference>
<sequence>MDRVYPAISNPLFFQRHLFTAYAKGLAYAALITLGLIFLMSQLVASDIEEPKLNTLLPIKPVHMPKKVIVTQKFEQPEPPQVVIEQPKTRVLDPEITPVNTTLTIGAPTPTSTTPVLVSRDPVPVYKPSPRYPSAAMRRGIEGYVIVEFTVTKTGAVQDVRVVGAFDSVGNPTRIFDRSALAAAERFKYQPQVEDGKPIERYGVRNRITYKLAE</sequence>
<evidence type="ECO:0000256" key="2">
    <source>
        <dbReference type="ARBA" id="ARBA00006555"/>
    </source>
</evidence>
<evidence type="ECO:0000256" key="9">
    <source>
        <dbReference type="ARBA" id="ARBA00022927"/>
    </source>
</evidence>
<keyword evidence="11 13" id="KW-0472">Membrane</keyword>
<dbReference type="RefSeq" id="WP_371837501.1">
    <property type="nucleotide sequence ID" value="NZ_JBGMEK010000003.1"/>
</dbReference>
<comment type="subunit">
    <text evidence="12">Homodimer. Forms a complex with the accessory proteins ExbB and ExbD.</text>
</comment>